<proteinExistence type="predicted"/>
<comment type="caution">
    <text evidence="1">The sequence shown here is derived from an EMBL/GenBank/DDBJ whole genome shotgun (WGS) entry which is preliminary data.</text>
</comment>
<sequence>MTIWTCATCAIEHPDTPSPPETCAICSDERQYVPVGGQRWITRDELEAQGMRIDVTQLETDLHGVTTRPRLGIGQRALLLRTTGGNLLFEPPGFIDAQGVETVRVLGGVSAIASSHPHLTGSSIQWSHAFGRVPVYVSRQDRAWTRRPDDVITYWSDRIEILPGVTMVEVGGHFAGSSLVHWQAGAEGQGALLTGDTIAIGADRKSVNVMRSYVNNIPLPARAVRRIMDHAASLPFERLYGAFGELHQDAHTIVQRSLARYIAWLSDDVGDRAVLAALDQSQSSSRG</sequence>
<dbReference type="InterPro" id="IPR036866">
    <property type="entry name" value="RibonucZ/Hydroxyglut_hydro"/>
</dbReference>
<organism evidence="1 2">
    <name type="scientific">Sanguibacter suaedae</name>
    <dbReference type="NCBI Taxonomy" id="2795737"/>
    <lineage>
        <taxon>Bacteria</taxon>
        <taxon>Bacillati</taxon>
        <taxon>Actinomycetota</taxon>
        <taxon>Actinomycetes</taxon>
        <taxon>Micrococcales</taxon>
        <taxon>Sanguibacteraceae</taxon>
        <taxon>Sanguibacter</taxon>
    </lineage>
</organism>
<dbReference type="GO" id="GO:0016787">
    <property type="term" value="F:hydrolase activity"/>
    <property type="evidence" value="ECO:0007669"/>
    <property type="project" value="UniProtKB-KW"/>
</dbReference>
<accession>A0A934I814</accession>
<gene>
    <name evidence="1" type="ORF">JAV76_13030</name>
</gene>
<dbReference type="RefSeq" id="WP_198734503.1">
    <property type="nucleotide sequence ID" value="NZ_JAEINH010000012.1"/>
</dbReference>
<evidence type="ECO:0000313" key="1">
    <source>
        <dbReference type="EMBL" id="MBI9115936.1"/>
    </source>
</evidence>
<keyword evidence="2" id="KW-1185">Reference proteome</keyword>
<protein>
    <submittedName>
        <fullName evidence="1">Hydrolase</fullName>
    </submittedName>
</protein>
<dbReference type="PANTHER" id="PTHR36839:SF1">
    <property type="entry name" value="METALLO-BETA-LACTAMASE FAMILY PROTEIN (AFU_ORTHOLOGUE AFUA_5G12770)"/>
    <property type="match status" value="1"/>
</dbReference>
<evidence type="ECO:0000313" key="2">
    <source>
        <dbReference type="Proteomes" id="UP000602087"/>
    </source>
</evidence>
<dbReference type="Gene3D" id="3.60.15.10">
    <property type="entry name" value="Ribonuclease Z/Hydroxyacylglutathione hydrolase-like"/>
    <property type="match status" value="1"/>
</dbReference>
<keyword evidence="1" id="KW-0378">Hydrolase</keyword>
<dbReference type="EMBL" id="JAEINH010000012">
    <property type="protein sequence ID" value="MBI9115936.1"/>
    <property type="molecule type" value="Genomic_DNA"/>
</dbReference>
<name>A0A934I814_9MICO</name>
<dbReference type="SUPFAM" id="SSF56281">
    <property type="entry name" value="Metallo-hydrolase/oxidoreductase"/>
    <property type="match status" value="1"/>
</dbReference>
<dbReference type="Proteomes" id="UP000602087">
    <property type="component" value="Unassembled WGS sequence"/>
</dbReference>
<reference evidence="1" key="1">
    <citation type="submission" date="2020-12" db="EMBL/GenBank/DDBJ databases">
        <title>Sanguibacter suaedae sp. nov., isolated from Suaeda aralocaspica.</title>
        <authorList>
            <person name="Ma Q."/>
        </authorList>
    </citation>
    <scope>NUCLEOTIDE SEQUENCE</scope>
    <source>
        <strain evidence="1">YZGR15</strain>
    </source>
</reference>
<dbReference type="PANTHER" id="PTHR36839">
    <property type="entry name" value="METALLO-BETA-LACTAMASE FAMILY PROTEIN (AFU_ORTHOLOGUE AFUA_5G12770)"/>
    <property type="match status" value="1"/>
</dbReference>
<dbReference type="AlphaFoldDB" id="A0A934I814"/>